<accession>A0AA38VBB2</accession>
<keyword evidence="3" id="KW-1185">Reference proteome</keyword>
<dbReference type="Proteomes" id="UP001174691">
    <property type="component" value="Unassembled WGS sequence"/>
</dbReference>
<dbReference type="EMBL" id="JANBVN010000235">
    <property type="protein sequence ID" value="KAJ9131591.1"/>
    <property type="molecule type" value="Genomic_DNA"/>
</dbReference>
<reference evidence="2" key="1">
    <citation type="submission" date="2022-07" db="EMBL/GenBank/DDBJ databases">
        <title>Fungi with potential for degradation of polypropylene.</title>
        <authorList>
            <person name="Gostincar C."/>
        </authorList>
    </citation>
    <scope>NUCLEOTIDE SEQUENCE</scope>
    <source>
        <strain evidence="2">EXF-13287</strain>
    </source>
</reference>
<evidence type="ECO:0000313" key="2">
    <source>
        <dbReference type="EMBL" id="KAJ9131591.1"/>
    </source>
</evidence>
<organism evidence="2 3">
    <name type="scientific">Coniochaeta hoffmannii</name>
    <dbReference type="NCBI Taxonomy" id="91930"/>
    <lineage>
        <taxon>Eukaryota</taxon>
        <taxon>Fungi</taxon>
        <taxon>Dikarya</taxon>
        <taxon>Ascomycota</taxon>
        <taxon>Pezizomycotina</taxon>
        <taxon>Sordariomycetes</taxon>
        <taxon>Sordariomycetidae</taxon>
        <taxon>Coniochaetales</taxon>
        <taxon>Coniochaetaceae</taxon>
        <taxon>Coniochaeta</taxon>
    </lineage>
</organism>
<comment type="caution">
    <text evidence="2">The sequence shown here is derived from an EMBL/GenBank/DDBJ whole genome shotgun (WGS) entry which is preliminary data.</text>
</comment>
<dbReference type="PANTHER" id="PTHR21310:SF51">
    <property type="entry name" value="AMINOGLYCOSIDE PHOSPHOTRANSFERASE DOMAIN-CONTAINING PROTEIN"/>
    <property type="match status" value="1"/>
</dbReference>
<dbReference type="InterPro" id="IPR011009">
    <property type="entry name" value="Kinase-like_dom_sf"/>
</dbReference>
<dbReference type="InterPro" id="IPR002575">
    <property type="entry name" value="Aminoglycoside_PTrfase"/>
</dbReference>
<evidence type="ECO:0000313" key="3">
    <source>
        <dbReference type="Proteomes" id="UP001174691"/>
    </source>
</evidence>
<sequence>MSLSLPKITDDSDAAVVALFGPLVSIREPALVDVATRHVAIHFQHPDSWSRLAALTPGRVLYRAIGSYNLVHVIELHDATRVCIRVPATGWGRGLSGDDFATAARAMTSQVATLCLIASETTVPVPVIYGYDTSADNKIGAPYMCTSFLPGQSVARVWWGSEDDENELRERREKRRRRILRSVAHASAQLRKFKFAQIGPLHRQNECSGGGYGQLAVGSCFSFEHRDDGSLRVVDSGGPYDTLEAYLAQRFARSEFSPSSSDADPWEVAQRKVMDVVAPLLPRADGAGGGGFVLGIPDFDSQNVLVDHSGNVTGMIDWDLVQTVPPCVGFVRYPAWITRDWDPLMYWWHAGVPGEDSPTQLASYRRIYEAALSSELKGKKAAADCRRLARKAHVWEAVWIALHHPVNRLEICCKLVAEAVGKGDDLDEGRRILFEVGVGEADWEVVQNGLENLMRLEDRTDWLKNTPRRFCSVM</sequence>
<proteinExistence type="predicted"/>
<gene>
    <name evidence="2" type="ORF">NKR19_g9520</name>
</gene>
<name>A0AA38VBB2_9PEZI</name>
<feature type="domain" description="Aminoglycoside phosphotransferase" evidence="1">
    <location>
        <begin position="108"/>
        <end position="343"/>
    </location>
</feature>
<dbReference type="AlphaFoldDB" id="A0AA38VBB2"/>
<dbReference type="PANTHER" id="PTHR21310">
    <property type="entry name" value="AMINOGLYCOSIDE PHOSPHOTRANSFERASE-RELATED-RELATED"/>
    <property type="match status" value="1"/>
</dbReference>
<evidence type="ECO:0000259" key="1">
    <source>
        <dbReference type="Pfam" id="PF01636"/>
    </source>
</evidence>
<dbReference type="Pfam" id="PF01636">
    <property type="entry name" value="APH"/>
    <property type="match status" value="1"/>
</dbReference>
<dbReference type="SUPFAM" id="SSF56112">
    <property type="entry name" value="Protein kinase-like (PK-like)"/>
    <property type="match status" value="1"/>
</dbReference>
<protein>
    <recommendedName>
        <fullName evidence="1">Aminoglycoside phosphotransferase domain-containing protein</fullName>
    </recommendedName>
</protein>
<dbReference type="InterPro" id="IPR051678">
    <property type="entry name" value="AGP_Transferase"/>
</dbReference>